<dbReference type="InterPro" id="IPR028082">
    <property type="entry name" value="Peripla_BP_I"/>
</dbReference>
<comment type="caution">
    <text evidence="6">The sequence shown here is derived from an EMBL/GenBank/DDBJ whole genome shotgun (WGS) entry which is preliminary data.</text>
</comment>
<dbReference type="CDD" id="cd06309">
    <property type="entry name" value="PBP1_galactofuranose_YtfQ-like"/>
    <property type="match status" value="1"/>
</dbReference>
<keyword evidence="3 4" id="KW-0732">Signal</keyword>
<dbReference type="Proteomes" id="UP000657421">
    <property type="component" value="Unassembled WGS sequence"/>
</dbReference>
<gene>
    <name evidence="6" type="ORF">H8716_01980</name>
</gene>
<dbReference type="PANTHER" id="PTHR46847">
    <property type="entry name" value="D-ALLOSE-BINDING PERIPLASMIC PROTEIN-RELATED"/>
    <property type="match status" value="1"/>
</dbReference>
<organism evidence="6 7">
    <name type="scientific">Jingyaoa shaoxingensis</name>
    <dbReference type="NCBI Taxonomy" id="2763671"/>
    <lineage>
        <taxon>Bacteria</taxon>
        <taxon>Bacillati</taxon>
        <taxon>Bacillota</taxon>
        <taxon>Clostridia</taxon>
        <taxon>Lachnospirales</taxon>
        <taxon>Lachnospiraceae</taxon>
        <taxon>Jingyaoa</taxon>
    </lineage>
</organism>
<dbReference type="InterPro" id="IPR025997">
    <property type="entry name" value="SBP_2_dom"/>
</dbReference>
<sequence>MNKKIIGVVACSAVAASMAIGASASDDLIKVGYAQVGHESDWRTANTQNYQDVFSEANGYELSFVDCDNDNAAQIEAVRNFINQELDYIVIAPIQSAGWDTVLQEAQDAGIPVIIADREIEASDDLYDAWVGTNTTNEGITAGNWLAENLDGKEANILVIEGSVGASAALGRSDGFNQVAAEHDEWTILDSQSGDFTQDGGQEVMESFIKSYEGQFNVVVCHNDNEAYGAMDAMDAAGITYGVDGDVTLISFDATHDGLQYTLDGKINCDVECNPIQAEVVAGVIQKMEAGEDYDKTTLVEDSAFVAPGIESEYATTMTDEILAGRAY</sequence>
<keyword evidence="7" id="KW-1185">Reference proteome</keyword>
<evidence type="ECO:0000259" key="5">
    <source>
        <dbReference type="Pfam" id="PF13407"/>
    </source>
</evidence>
<evidence type="ECO:0000313" key="7">
    <source>
        <dbReference type="Proteomes" id="UP000657421"/>
    </source>
</evidence>
<name>A0ABR7N684_9FIRM</name>
<feature type="chain" id="PRO_5045911228" evidence="4">
    <location>
        <begin position="25"/>
        <end position="328"/>
    </location>
</feature>
<comment type="similarity">
    <text evidence="2">Belongs to the bacterial solute-binding protein 2 family.</text>
</comment>
<evidence type="ECO:0000256" key="1">
    <source>
        <dbReference type="ARBA" id="ARBA00004196"/>
    </source>
</evidence>
<dbReference type="PANTHER" id="PTHR46847:SF3">
    <property type="entry name" value="GALACTOFURANOSE-BINDING PROTEIN YTFQ"/>
    <property type="match status" value="1"/>
</dbReference>
<comment type="subcellular location">
    <subcellularLocation>
        <location evidence="1">Cell envelope</location>
    </subcellularLocation>
</comment>
<dbReference type="EMBL" id="JACRSZ010000001">
    <property type="protein sequence ID" value="MBC8571859.1"/>
    <property type="molecule type" value="Genomic_DNA"/>
</dbReference>
<dbReference type="SUPFAM" id="SSF53822">
    <property type="entry name" value="Periplasmic binding protein-like I"/>
    <property type="match status" value="1"/>
</dbReference>
<feature type="signal peptide" evidence="4">
    <location>
        <begin position="1"/>
        <end position="24"/>
    </location>
</feature>
<evidence type="ECO:0000256" key="2">
    <source>
        <dbReference type="ARBA" id="ARBA00007639"/>
    </source>
</evidence>
<proteinExistence type="inferred from homology"/>
<dbReference type="RefSeq" id="WP_249306852.1">
    <property type="nucleotide sequence ID" value="NZ_JACRSZ010000001.1"/>
</dbReference>
<evidence type="ECO:0000256" key="4">
    <source>
        <dbReference type="SAM" id="SignalP"/>
    </source>
</evidence>
<reference evidence="6 7" key="1">
    <citation type="submission" date="2020-08" db="EMBL/GenBank/DDBJ databases">
        <title>Genome public.</title>
        <authorList>
            <person name="Liu C."/>
            <person name="Sun Q."/>
        </authorList>
    </citation>
    <scope>NUCLEOTIDE SEQUENCE [LARGE SCALE GENOMIC DNA]</scope>
    <source>
        <strain evidence="6 7">NSJ-46</strain>
    </source>
</reference>
<dbReference type="Gene3D" id="3.40.50.2300">
    <property type="match status" value="2"/>
</dbReference>
<evidence type="ECO:0000256" key="3">
    <source>
        <dbReference type="ARBA" id="ARBA00022729"/>
    </source>
</evidence>
<feature type="domain" description="Periplasmic binding protein" evidence="5">
    <location>
        <begin position="39"/>
        <end position="271"/>
    </location>
</feature>
<evidence type="ECO:0000313" key="6">
    <source>
        <dbReference type="EMBL" id="MBC8571859.1"/>
    </source>
</evidence>
<accession>A0ABR7N684</accession>
<protein>
    <submittedName>
        <fullName evidence="6">ABC transporter substrate-binding protein</fullName>
    </submittedName>
</protein>
<dbReference type="Pfam" id="PF13407">
    <property type="entry name" value="Peripla_BP_4"/>
    <property type="match status" value="1"/>
</dbReference>